<dbReference type="InterPro" id="IPR039425">
    <property type="entry name" value="RNA_pol_sigma-70-like"/>
</dbReference>
<dbReference type="PANTHER" id="PTHR43133:SF8">
    <property type="entry name" value="RNA POLYMERASE SIGMA FACTOR HI_1459-RELATED"/>
    <property type="match status" value="1"/>
</dbReference>
<evidence type="ECO:0000256" key="2">
    <source>
        <dbReference type="ARBA" id="ARBA00023015"/>
    </source>
</evidence>
<evidence type="ECO:0000259" key="7">
    <source>
        <dbReference type="Pfam" id="PF08281"/>
    </source>
</evidence>
<comment type="similarity">
    <text evidence="1">Belongs to the sigma-70 factor family. ECF subfamily.</text>
</comment>
<evidence type="ECO:0000313" key="9">
    <source>
        <dbReference type="Proteomes" id="UP001258994"/>
    </source>
</evidence>
<keyword evidence="2" id="KW-0805">Transcription regulation</keyword>
<dbReference type="InterPro" id="IPR013325">
    <property type="entry name" value="RNA_pol_sigma_r2"/>
</dbReference>
<dbReference type="SUPFAM" id="SSF88659">
    <property type="entry name" value="Sigma3 and sigma4 domains of RNA polymerase sigma factors"/>
    <property type="match status" value="1"/>
</dbReference>
<accession>A0ABY9TUK3</accession>
<evidence type="ECO:0000256" key="3">
    <source>
        <dbReference type="ARBA" id="ARBA00023082"/>
    </source>
</evidence>
<evidence type="ECO:0000313" key="8">
    <source>
        <dbReference type="EMBL" id="WNC72431.1"/>
    </source>
</evidence>
<evidence type="ECO:0000256" key="1">
    <source>
        <dbReference type="ARBA" id="ARBA00010641"/>
    </source>
</evidence>
<feature type="domain" description="RNA polymerase sigma factor 70 region 4 type 2" evidence="7">
    <location>
        <begin position="111"/>
        <end position="158"/>
    </location>
</feature>
<keyword evidence="4" id="KW-0238">DNA-binding</keyword>
<keyword evidence="3" id="KW-0731">Sigma factor</keyword>
<dbReference type="NCBIfam" id="TIGR02937">
    <property type="entry name" value="sigma70-ECF"/>
    <property type="match status" value="1"/>
</dbReference>
<reference evidence="9" key="1">
    <citation type="submission" date="2023-09" db="EMBL/GenBank/DDBJ databases">
        <authorList>
            <person name="Li S."/>
            <person name="Li X."/>
            <person name="Zhang C."/>
            <person name="Zhao Z."/>
        </authorList>
    </citation>
    <scope>NUCLEOTIDE SEQUENCE [LARGE SCALE GENOMIC DNA]</scope>
    <source>
        <strain evidence="9">SQ149</strain>
    </source>
</reference>
<dbReference type="InterPro" id="IPR036388">
    <property type="entry name" value="WH-like_DNA-bd_sf"/>
</dbReference>
<protein>
    <submittedName>
        <fullName evidence="8">RNA polymerase sigma factor</fullName>
    </submittedName>
</protein>
<gene>
    <name evidence="8" type="ORF">RGQ13_00205</name>
</gene>
<dbReference type="InterPro" id="IPR007627">
    <property type="entry name" value="RNA_pol_sigma70_r2"/>
</dbReference>
<dbReference type="EMBL" id="CP134145">
    <property type="protein sequence ID" value="WNC72431.1"/>
    <property type="molecule type" value="Genomic_DNA"/>
</dbReference>
<feature type="domain" description="RNA polymerase sigma-70 region 2" evidence="6">
    <location>
        <begin position="11"/>
        <end position="72"/>
    </location>
</feature>
<dbReference type="Pfam" id="PF08281">
    <property type="entry name" value="Sigma70_r4_2"/>
    <property type="match status" value="1"/>
</dbReference>
<dbReference type="PANTHER" id="PTHR43133">
    <property type="entry name" value="RNA POLYMERASE ECF-TYPE SIGMA FACTO"/>
    <property type="match status" value="1"/>
</dbReference>
<dbReference type="Gene3D" id="1.10.1740.10">
    <property type="match status" value="1"/>
</dbReference>
<dbReference type="Gene3D" id="1.10.10.10">
    <property type="entry name" value="Winged helix-like DNA-binding domain superfamily/Winged helix DNA-binding domain"/>
    <property type="match status" value="1"/>
</dbReference>
<proteinExistence type="inferred from homology"/>
<dbReference type="Proteomes" id="UP001258994">
    <property type="component" value="Chromosome"/>
</dbReference>
<sequence length="192" mass="22574">MDKEVKLSDIFMGYRGRIRQIISRIVKRDDIDDIVQETFIRTYQADLKKEIKYVRSYMLTTAKNLALNHIAKWDNKFNDSLEDFTESPVELNSRPFEENFESKERFLLFCRAIEQLPSSVRKCFVLKKVYGFSQKEIALYLQLSESTVEKHIAKGLLKSVQFMERMDLISGRSTEEKDLSKASKGKKKRVIK</sequence>
<keyword evidence="5" id="KW-0804">Transcription</keyword>
<dbReference type="InterPro" id="IPR013249">
    <property type="entry name" value="RNA_pol_sigma70_r4_t2"/>
</dbReference>
<dbReference type="SUPFAM" id="SSF88946">
    <property type="entry name" value="Sigma2 domain of RNA polymerase sigma factors"/>
    <property type="match status" value="1"/>
</dbReference>
<dbReference type="InterPro" id="IPR013324">
    <property type="entry name" value="RNA_pol_sigma_r3/r4-like"/>
</dbReference>
<organism evidence="8 9">
    <name type="scientific">Thalassotalea psychrophila</name>
    <dbReference type="NCBI Taxonomy" id="3065647"/>
    <lineage>
        <taxon>Bacteria</taxon>
        <taxon>Pseudomonadati</taxon>
        <taxon>Pseudomonadota</taxon>
        <taxon>Gammaproteobacteria</taxon>
        <taxon>Alteromonadales</taxon>
        <taxon>Colwelliaceae</taxon>
        <taxon>Thalassotalea</taxon>
    </lineage>
</organism>
<name>A0ABY9TUK3_9GAMM</name>
<dbReference type="InterPro" id="IPR014284">
    <property type="entry name" value="RNA_pol_sigma-70_dom"/>
</dbReference>
<evidence type="ECO:0000259" key="6">
    <source>
        <dbReference type="Pfam" id="PF04542"/>
    </source>
</evidence>
<keyword evidence="9" id="KW-1185">Reference proteome</keyword>
<dbReference type="RefSeq" id="WP_348391548.1">
    <property type="nucleotide sequence ID" value="NZ_CP134145.1"/>
</dbReference>
<evidence type="ECO:0000256" key="5">
    <source>
        <dbReference type="ARBA" id="ARBA00023163"/>
    </source>
</evidence>
<evidence type="ECO:0000256" key="4">
    <source>
        <dbReference type="ARBA" id="ARBA00023125"/>
    </source>
</evidence>
<dbReference type="Pfam" id="PF04542">
    <property type="entry name" value="Sigma70_r2"/>
    <property type="match status" value="1"/>
</dbReference>